<evidence type="ECO:0000313" key="2">
    <source>
        <dbReference type="Proteomes" id="UP001469553"/>
    </source>
</evidence>
<sequence length="146" mass="16660">MYPSVCYPSLTSPSILHLLFVYPPLQPSSIHPSIIHPFVHTDFCFIICPSHTFIIRPSSIHSSILFSSWSVFPYLKLVNYRTVFHVNVCVYALKWTQKEPGPPESLSLGKDGSLAWKVDPFKPLKVDQATLFKRPARWGETEKNCI</sequence>
<proteinExistence type="predicted"/>
<keyword evidence="2" id="KW-1185">Reference proteome</keyword>
<reference evidence="1 2" key="1">
    <citation type="submission" date="2021-06" db="EMBL/GenBank/DDBJ databases">
        <authorList>
            <person name="Palmer J.M."/>
        </authorList>
    </citation>
    <scope>NUCLEOTIDE SEQUENCE [LARGE SCALE GENOMIC DNA]</scope>
    <source>
        <strain evidence="1 2">AS_MEX2019</strain>
        <tissue evidence="1">Muscle</tissue>
    </source>
</reference>
<comment type="caution">
    <text evidence="1">The sequence shown here is derived from an EMBL/GenBank/DDBJ whole genome shotgun (WGS) entry which is preliminary data.</text>
</comment>
<protein>
    <submittedName>
        <fullName evidence="1">Uncharacterized protein</fullName>
    </submittedName>
</protein>
<dbReference type="Proteomes" id="UP001469553">
    <property type="component" value="Unassembled WGS sequence"/>
</dbReference>
<gene>
    <name evidence="1" type="ORF">AMECASPLE_013611</name>
</gene>
<organism evidence="1 2">
    <name type="scientific">Ameca splendens</name>
    <dbReference type="NCBI Taxonomy" id="208324"/>
    <lineage>
        <taxon>Eukaryota</taxon>
        <taxon>Metazoa</taxon>
        <taxon>Chordata</taxon>
        <taxon>Craniata</taxon>
        <taxon>Vertebrata</taxon>
        <taxon>Euteleostomi</taxon>
        <taxon>Actinopterygii</taxon>
        <taxon>Neopterygii</taxon>
        <taxon>Teleostei</taxon>
        <taxon>Neoteleostei</taxon>
        <taxon>Acanthomorphata</taxon>
        <taxon>Ovalentaria</taxon>
        <taxon>Atherinomorphae</taxon>
        <taxon>Cyprinodontiformes</taxon>
        <taxon>Goodeidae</taxon>
        <taxon>Ameca</taxon>
    </lineage>
</organism>
<evidence type="ECO:0000313" key="1">
    <source>
        <dbReference type="EMBL" id="MEQ2299270.1"/>
    </source>
</evidence>
<name>A0ABV0Z0T3_9TELE</name>
<accession>A0ABV0Z0T3</accession>
<dbReference type="EMBL" id="JAHRIP010047922">
    <property type="protein sequence ID" value="MEQ2299270.1"/>
    <property type="molecule type" value="Genomic_DNA"/>
</dbReference>